<dbReference type="InterPro" id="IPR043451">
    <property type="entry name" value="Myocardin-like"/>
</dbReference>
<feature type="region of interest" description="Disordered" evidence="9">
    <location>
        <begin position="792"/>
        <end position="839"/>
    </location>
</feature>
<dbReference type="PROSITE" id="PS50800">
    <property type="entry name" value="SAP"/>
    <property type="match status" value="1"/>
</dbReference>
<sequence>MDAPLGEESSSGAVAPGSAPSPQSEAVTNELQELSLQPTSNLLPLQERKNVLQLKLQQRRTREELVSQGIMPPLKTPAAFHEQRKSLERARTEDYLKRKIRNRPERSELVRMHILEETSAEPALQARQLQLKRARLADDLNDKISQRPGPMELIHKNILPIHSSLKQALLELPKGTGENSSFDEDSSDALSPDQPTNQDSPLGSAPVPSPPDTLGKSSDPSPTQFLCQAPPPPPLPLAPVPSVPQKLTNGTAAVAVTKTTPSLLKLSQSKISSDRSTQRSKKPKDSKPKVKKLKYHQYIPPDQKTEREPPPQLDSSYAKILHQQQLFLQLQIINQQQQHYNYHTILPAPPKPPADQQSSSTTGPSPSRGGSTSTLAASSQNGPNRQIHPPVPLPILGPLPSNLDDFKVAELKHELKIRGLPVSGTKNDLLERLRNFQEQNAGAVTAGATPKSSPPLQLAQPVGPPHVLGGTTLLHKPGEGGVVVAAFPFVATVGGGGAQTAAPSAVVQFSSTGSSPPISPTPSERSFAGMSADEASCNGDLFGEAVSSSLTQLSLYPSPQQHSVVKEETTGLTPSCRFSQRALQSTDTLDKDQMLQEKDKQIEELMRMLRQKQRLVETLRSQLEQGKREGLDVPEVLSVKVKEEPLESAGESSCCSYCPISPDLAEKEAIKVIIKEETEEEPEEMVPELIHFEHSVDLLQAQQPVEMPQVQLSQTQQPVELPMELPLHQVSQTQRTVELPQHQPPPTQQQMELSHHQLEHLRQQQQQKSGIQLLQEQPVQLQQLQGMLLQHNCQKGSAQQQQQPPQKKKKKSQRQQQKQEVQPQQKQQQQVSPVFITQQQSTSAPASSFSLDLLKAQPTPALLTDSNGNHFLVALSSHSEEVQDSATPQGRATRNVKLQRAQSTPSKALSRSPPQQASSDPQSMPRLPQGSTLPKKEQKAKLQVSTSHLEASKSLSAPPNLEPFFASDEPSTSENSGSSSPTHSSAACLGLDQHTLFKAPSPVTKEVPPTLQQDKDNGSNQHMDDLFDILIQSGEISANFKADPEASGLRPNTPLPSPSDSPLHFSPPAAPEPVPSQQPSGSDSQLPDSAEQEVSSTGSGRLEDFLESTTGKPLLGVEPGAPVTLIDDLHSQMLSTSSILDHPPSPMDTCELTFTSQPPVLDFGDPALDGMEWLDITMGNGGSGLPAMPTGSSHTTTSVFSTDFLDGSDLHLHWDSCL</sequence>
<accession>A0A8C9RII6</accession>
<feature type="region of interest" description="Disordered" evidence="9">
    <location>
        <begin position="1042"/>
        <end position="1104"/>
    </location>
</feature>
<dbReference type="CTD" id="559638"/>
<dbReference type="OrthoDB" id="197676at2759"/>
<feature type="region of interest" description="Disordered" evidence="9">
    <location>
        <begin position="1000"/>
        <end position="1022"/>
    </location>
</feature>
<feature type="repeat" description="RPEL" evidence="7">
    <location>
        <begin position="94"/>
        <end position="119"/>
    </location>
</feature>
<dbReference type="InterPro" id="IPR003034">
    <property type="entry name" value="SAP_dom"/>
</dbReference>
<dbReference type="Pfam" id="PF02037">
    <property type="entry name" value="SAP"/>
    <property type="match status" value="1"/>
</dbReference>
<feature type="coiled-coil region" evidence="8">
    <location>
        <begin position="591"/>
        <end position="629"/>
    </location>
</feature>
<feature type="compositionally biased region" description="Basic and acidic residues" evidence="9">
    <location>
        <begin position="753"/>
        <end position="762"/>
    </location>
</feature>
<keyword evidence="6" id="KW-0539">Nucleus</keyword>
<evidence type="ECO:0000256" key="4">
    <source>
        <dbReference type="ARBA" id="ARBA00023054"/>
    </source>
</evidence>
<feature type="repeat" description="RPEL" evidence="7">
    <location>
        <begin position="138"/>
        <end position="163"/>
    </location>
</feature>
<feature type="compositionally biased region" description="Polar residues" evidence="9">
    <location>
        <begin position="900"/>
        <end position="909"/>
    </location>
</feature>
<feature type="region of interest" description="Disordered" evidence="9">
    <location>
        <begin position="174"/>
        <end position="243"/>
    </location>
</feature>
<evidence type="ECO:0000313" key="12">
    <source>
        <dbReference type="Proteomes" id="UP000694397"/>
    </source>
</evidence>
<dbReference type="GeneID" id="108926154"/>
<feature type="domain" description="SAP" evidence="10">
    <location>
        <begin position="403"/>
        <end position="437"/>
    </location>
</feature>
<dbReference type="InterPro" id="IPR004018">
    <property type="entry name" value="RPEL_repeat"/>
</dbReference>
<feature type="repeat" description="RPEL" evidence="7">
    <location>
        <begin position="50"/>
        <end position="75"/>
    </location>
</feature>
<feature type="region of interest" description="Disordered" evidence="9">
    <location>
        <begin position="512"/>
        <end position="531"/>
    </location>
</feature>
<comment type="subcellular location">
    <subcellularLocation>
        <location evidence="1">Nucleus</location>
    </subcellularLocation>
</comment>
<protein>
    <submittedName>
        <fullName evidence="11">Myocardin related transcription factor A</fullName>
    </submittedName>
</protein>
<reference evidence="11" key="3">
    <citation type="submission" date="2025-09" db="UniProtKB">
        <authorList>
            <consortium name="Ensembl"/>
        </authorList>
    </citation>
    <scope>IDENTIFICATION</scope>
</reference>
<keyword evidence="4 8" id="KW-0175">Coiled coil</keyword>
<dbReference type="GO" id="GO:0045944">
    <property type="term" value="P:positive regulation of transcription by RNA polymerase II"/>
    <property type="evidence" value="ECO:0007669"/>
    <property type="project" value="TreeGrafter"/>
</dbReference>
<proteinExistence type="predicted"/>
<feature type="compositionally biased region" description="Low complexity" evidence="9">
    <location>
        <begin position="814"/>
        <end position="839"/>
    </location>
</feature>
<dbReference type="GO" id="GO:0051145">
    <property type="term" value="P:smooth muscle cell differentiation"/>
    <property type="evidence" value="ECO:0007669"/>
    <property type="project" value="TreeGrafter"/>
</dbReference>
<evidence type="ECO:0000259" key="10">
    <source>
        <dbReference type="PROSITE" id="PS50800"/>
    </source>
</evidence>
<feature type="compositionally biased region" description="Low complexity" evidence="9">
    <location>
        <begin position="1"/>
        <end position="24"/>
    </location>
</feature>
<evidence type="ECO:0000256" key="5">
    <source>
        <dbReference type="ARBA" id="ARBA00023163"/>
    </source>
</evidence>
<dbReference type="GeneTree" id="ENSGT00950000182979"/>
<dbReference type="SMART" id="SM00513">
    <property type="entry name" value="SAP"/>
    <property type="match status" value="1"/>
</dbReference>
<dbReference type="GO" id="GO:0005634">
    <property type="term" value="C:nucleus"/>
    <property type="evidence" value="ECO:0007669"/>
    <property type="project" value="UniProtKB-SubCell"/>
</dbReference>
<organism evidence="11 12">
    <name type="scientific">Scleropages formosus</name>
    <name type="common">Asian bonytongue</name>
    <name type="synonym">Osteoglossum formosum</name>
    <dbReference type="NCBI Taxonomy" id="113540"/>
    <lineage>
        <taxon>Eukaryota</taxon>
        <taxon>Metazoa</taxon>
        <taxon>Chordata</taxon>
        <taxon>Craniata</taxon>
        <taxon>Vertebrata</taxon>
        <taxon>Euteleostomi</taxon>
        <taxon>Actinopterygii</taxon>
        <taxon>Neopterygii</taxon>
        <taxon>Teleostei</taxon>
        <taxon>Osteoglossocephala</taxon>
        <taxon>Osteoglossomorpha</taxon>
        <taxon>Osteoglossiformes</taxon>
        <taxon>Osteoglossidae</taxon>
        <taxon>Scleropages</taxon>
    </lineage>
</organism>
<feature type="region of interest" description="Disordered" evidence="9">
    <location>
        <begin position="344"/>
        <end position="396"/>
    </location>
</feature>
<keyword evidence="5" id="KW-0804">Transcription</keyword>
<feature type="compositionally biased region" description="Polar residues" evidence="9">
    <location>
        <begin position="375"/>
        <end position="384"/>
    </location>
</feature>
<dbReference type="Ensembl" id="ENSSFOT00015017578.2">
    <property type="protein sequence ID" value="ENSSFOP00015017381.1"/>
    <property type="gene ID" value="ENSSFOG00015011195.2"/>
</dbReference>
<keyword evidence="12" id="KW-1185">Reference proteome</keyword>
<evidence type="ECO:0000256" key="9">
    <source>
        <dbReference type="SAM" id="MobiDB-lite"/>
    </source>
</evidence>
<dbReference type="Pfam" id="PF02755">
    <property type="entry name" value="RPEL"/>
    <property type="match status" value="3"/>
</dbReference>
<evidence type="ECO:0000256" key="7">
    <source>
        <dbReference type="PROSITE-ProRule" id="PRU00401"/>
    </source>
</evidence>
<reference evidence="11 12" key="1">
    <citation type="submission" date="2019-04" db="EMBL/GenBank/DDBJ databases">
        <authorList>
            <consortium name="Wellcome Sanger Institute Data Sharing"/>
        </authorList>
    </citation>
    <scope>NUCLEOTIDE SEQUENCE [LARGE SCALE GENOMIC DNA]</scope>
</reference>
<evidence type="ECO:0000256" key="3">
    <source>
        <dbReference type="ARBA" id="ARBA00023015"/>
    </source>
</evidence>
<dbReference type="SUPFAM" id="SSF68906">
    <property type="entry name" value="SAP domain"/>
    <property type="match status" value="1"/>
</dbReference>
<evidence type="ECO:0000256" key="1">
    <source>
        <dbReference type="ARBA" id="ARBA00004123"/>
    </source>
</evidence>
<feature type="compositionally biased region" description="Low complexity" evidence="9">
    <location>
        <begin position="358"/>
        <end position="374"/>
    </location>
</feature>
<dbReference type="PANTHER" id="PTHR22793">
    <property type="entry name" value="MYOCARDIN-RELATED TRANSCRIPTION FACTOR-RELATED"/>
    <property type="match status" value="1"/>
</dbReference>
<feature type="region of interest" description="Disordered" evidence="9">
    <location>
        <begin position="265"/>
        <end position="313"/>
    </location>
</feature>
<evidence type="ECO:0000313" key="11">
    <source>
        <dbReference type="Ensembl" id="ENSSFOP00015017381.1"/>
    </source>
</evidence>
<dbReference type="InterPro" id="IPR036361">
    <property type="entry name" value="SAP_dom_sf"/>
</dbReference>
<dbReference type="PROSITE" id="PS51073">
    <property type="entry name" value="RPEL"/>
    <property type="match status" value="3"/>
</dbReference>
<evidence type="ECO:0000256" key="8">
    <source>
        <dbReference type="SAM" id="Coils"/>
    </source>
</evidence>
<feature type="compositionally biased region" description="Polar residues" evidence="9">
    <location>
        <begin position="215"/>
        <end position="226"/>
    </location>
</feature>
<dbReference type="AlphaFoldDB" id="A0A8C9RII6"/>
<dbReference type="SMART" id="SM00707">
    <property type="entry name" value="RPEL"/>
    <property type="match status" value="3"/>
</dbReference>
<feature type="compositionally biased region" description="Basic and acidic residues" evidence="9">
    <location>
        <begin position="272"/>
        <end position="288"/>
    </location>
</feature>
<feature type="compositionally biased region" description="Polar residues" evidence="9">
    <location>
        <begin position="943"/>
        <end position="957"/>
    </location>
</feature>
<feature type="region of interest" description="Disordered" evidence="9">
    <location>
        <begin position="879"/>
        <end position="986"/>
    </location>
</feature>
<dbReference type="Gene3D" id="6.10.150.10">
    <property type="match status" value="1"/>
</dbReference>
<feature type="region of interest" description="Disordered" evidence="9">
    <location>
        <begin position="733"/>
        <end position="765"/>
    </location>
</feature>
<evidence type="ECO:0000256" key="6">
    <source>
        <dbReference type="ARBA" id="ARBA00023242"/>
    </source>
</evidence>
<feature type="compositionally biased region" description="Low complexity" evidence="9">
    <location>
        <begin position="910"/>
        <end position="923"/>
    </location>
</feature>
<feature type="region of interest" description="Disordered" evidence="9">
    <location>
        <begin position="1"/>
        <end position="31"/>
    </location>
</feature>
<keyword evidence="2" id="KW-0677">Repeat</keyword>
<feature type="compositionally biased region" description="Polar residues" evidence="9">
    <location>
        <begin position="1077"/>
        <end position="1099"/>
    </location>
</feature>
<dbReference type="Gene3D" id="1.10.720.30">
    <property type="entry name" value="SAP domain"/>
    <property type="match status" value="1"/>
</dbReference>
<gene>
    <name evidence="11" type="primary">MRTFA</name>
</gene>
<feature type="compositionally biased region" description="Low complexity" evidence="9">
    <location>
        <begin position="967"/>
        <end position="985"/>
    </location>
</feature>
<name>A0A8C9RII6_SCLFO</name>
<dbReference type="PANTHER" id="PTHR22793:SF6">
    <property type="entry name" value="MYOCARDIN-RELATED TRANSCRIPTION FACTOR A"/>
    <property type="match status" value="1"/>
</dbReference>
<feature type="compositionally biased region" description="Pro residues" evidence="9">
    <location>
        <begin position="229"/>
        <end position="242"/>
    </location>
</feature>
<dbReference type="GO" id="GO:0003713">
    <property type="term" value="F:transcription coactivator activity"/>
    <property type="evidence" value="ECO:0007669"/>
    <property type="project" value="TreeGrafter"/>
</dbReference>
<dbReference type="Gene3D" id="6.10.140.2040">
    <property type="match status" value="1"/>
</dbReference>
<dbReference type="Proteomes" id="UP000694397">
    <property type="component" value="Chromosome 3"/>
</dbReference>
<evidence type="ECO:0000256" key="2">
    <source>
        <dbReference type="ARBA" id="ARBA00022737"/>
    </source>
</evidence>
<keyword evidence="3" id="KW-0805">Transcription regulation</keyword>
<reference evidence="11" key="2">
    <citation type="submission" date="2025-08" db="UniProtKB">
        <authorList>
            <consortium name="Ensembl"/>
        </authorList>
    </citation>
    <scope>IDENTIFICATION</scope>
</reference>
<dbReference type="FunFam" id="1.10.720.30:FF:000002">
    <property type="entry name" value="Myocardin related transcription factor A"/>
    <property type="match status" value="1"/>
</dbReference>
<dbReference type="KEGG" id="sfm:108926154"/>
<feature type="compositionally biased region" description="Low complexity" evidence="9">
    <location>
        <begin position="792"/>
        <end position="805"/>
    </location>
</feature>
<feature type="compositionally biased region" description="Basic and acidic residues" evidence="9">
    <location>
        <begin position="1013"/>
        <end position="1022"/>
    </location>
</feature>